<dbReference type="InterPro" id="IPR051953">
    <property type="entry name" value="Plant_SW-associated_TFs"/>
</dbReference>
<dbReference type="InterPro" id="IPR017930">
    <property type="entry name" value="Myb_dom"/>
</dbReference>
<keyword evidence="7" id="KW-0472">Membrane</keyword>
<dbReference type="InterPro" id="IPR009057">
    <property type="entry name" value="Homeodomain-like_sf"/>
</dbReference>
<dbReference type="SUPFAM" id="SSF46689">
    <property type="entry name" value="Homeodomain-like"/>
    <property type="match status" value="1"/>
</dbReference>
<dbReference type="AlphaFoldDB" id="A0A9N7NZS9"/>
<dbReference type="EMBL" id="CACSLK010034236">
    <property type="protein sequence ID" value="CAA0841647.1"/>
    <property type="molecule type" value="Genomic_DNA"/>
</dbReference>
<evidence type="ECO:0000259" key="8">
    <source>
        <dbReference type="PROSITE" id="PS51294"/>
    </source>
</evidence>
<feature type="domain" description="HTH myb-type" evidence="8">
    <location>
        <begin position="29"/>
        <end position="55"/>
    </location>
</feature>
<keyword evidence="10" id="KW-1185">Reference proteome</keyword>
<evidence type="ECO:0000256" key="2">
    <source>
        <dbReference type="ARBA" id="ARBA00022737"/>
    </source>
</evidence>
<proteinExistence type="predicted"/>
<evidence type="ECO:0000256" key="3">
    <source>
        <dbReference type="ARBA" id="ARBA00023015"/>
    </source>
</evidence>
<dbReference type="GO" id="GO:0003677">
    <property type="term" value="F:DNA binding"/>
    <property type="evidence" value="ECO:0007669"/>
    <property type="project" value="UniProtKB-KW"/>
</dbReference>
<evidence type="ECO:0000256" key="6">
    <source>
        <dbReference type="ARBA" id="ARBA00023242"/>
    </source>
</evidence>
<keyword evidence="6" id="KW-0539">Nucleus</keyword>
<evidence type="ECO:0000256" key="5">
    <source>
        <dbReference type="ARBA" id="ARBA00023163"/>
    </source>
</evidence>
<dbReference type="PANTHER" id="PTHR47997:SF76">
    <property type="entry name" value="OS07G0497500 PROTEIN"/>
    <property type="match status" value="1"/>
</dbReference>
<evidence type="ECO:0000256" key="7">
    <source>
        <dbReference type="SAM" id="Phobius"/>
    </source>
</evidence>
<comment type="caution">
    <text evidence="9">The sequence shown here is derived from an EMBL/GenBank/DDBJ whole genome shotgun (WGS) entry which is preliminary data.</text>
</comment>
<feature type="transmembrane region" description="Helical" evidence="7">
    <location>
        <begin position="148"/>
        <end position="165"/>
    </location>
</feature>
<reference evidence="9" key="1">
    <citation type="submission" date="2019-12" db="EMBL/GenBank/DDBJ databases">
        <authorList>
            <person name="Scholes J."/>
        </authorList>
    </citation>
    <scope>NUCLEOTIDE SEQUENCE</scope>
</reference>
<evidence type="ECO:0000313" key="9">
    <source>
        <dbReference type="EMBL" id="CAA0841647.1"/>
    </source>
</evidence>
<dbReference type="PROSITE" id="PS51294">
    <property type="entry name" value="HTH_MYB"/>
    <property type="match status" value="1"/>
</dbReference>
<keyword evidence="7" id="KW-1133">Transmembrane helix</keyword>
<comment type="subcellular location">
    <subcellularLocation>
        <location evidence="1">Nucleus</location>
    </subcellularLocation>
</comment>
<gene>
    <name evidence="9" type="ORF">SHERM_00664</name>
</gene>
<dbReference type="OrthoDB" id="2143914at2759"/>
<feature type="non-terminal residue" evidence="9">
    <location>
        <position position="1"/>
    </location>
</feature>
<dbReference type="Proteomes" id="UP001153555">
    <property type="component" value="Unassembled WGS sequence"/>
</dbReference>
<dbReference type="GO" id="GO:0005634">
    <property type="term" value="C:nucleus"/>
    <property type="evidence" value="ECO:0007669"/>
    <property type="project" value="UniProtKB-SubCell"/>
</dbReference>
<keyword evidence="3" id="KW-0805">Transcription regulation</keyword>
<keyword evidence="4" id="KW-0238">DNA-binding</keyword>
<dbReference type="Gene3D" id="1.10.10.60">
    <property type="entry name" value="Homeodomain-like"/>
    <property type="match status" value="1"/>
</dbReference>
<dbReference type="Pfam" id="PF00249">
    <property type="entry name" value="Myb_DNA-binding"/>
    <property type="match status" value="1"/>
</dbReference>
<dbReference type="CDD" id="cd00167">
    <property type="entry name" value="SANT"/>
    <property type="match status" value="1"/>
</dbReference>
<evidence type="ECO:0000256" key="4">
    <source>
        <dbReference type="ARBA" id="ARBA00023125"/>
    </source>
</evidence>
<keyword evidence="2" id="KW-0677">Repeat</keyword>
<protein>
    <submittedName>
        <fullName evidence="9">Myb domain protein 67</fullName>
    </submittedName>
</protein>
<organism evidence="9 10">
    <name type="scientific">Striga hermonthica</name>
    <name type="common">Purple witchweed</name>
    <name type="synonym">Buchnera hermonthica</name>
    <dbReference type="NCBI Taxonomy" id="68872"/>
    <lineage>
        <taxon>Eukaryota</taxon>
        <taxon>Viridiplantae</taxon>
        <taxon>Streptophyta</taxon>
        <taxon>Embryophyta</taxon>
        <taxon>Tracheophyta</taxon>
        <taxon>Spermatophyta</taxon>
        <taxon>Magnoliopsida</taxon>
        <taxon>eudicotyledons</taxon>
        <taxon>Gunneridae</taxon>
        <taxon>Pentapetalae</taxon>
        <taxon>asterids</taxon>
        <taxon>lamiids</taxon>
        <taxon>Lamiales</taxon>
        <taxon>Orobanchaceae</taxon>
        <taxon>Buchnereae</taxon>
        <taxon>Striga</taxon>
    </lineage>
</organism>
<name>A0A9N7NZS9_STRHE</name>
<evidence type="ECO:0000313" key="10">
    <source>
        <dbReference type="Proteomes" id="UP001153555"/>
    </source>
</evidence>
<feature type="non-terminal residue" evidence="9">
    <location>
        <position position="217"/>
    </location>
</feature>
<keyword evidence="7" id="KW-0812">Transmembrane</keyword>
<accession>A0A9N7NZS9</accession>
<dbReference type="InterPro" id="IPR001005">
    <property type="entry name" value="SANT/Myb"/>
</dbReference>
<dbReference type="PANTHER" id="PTHR47997">
    <property type="entry name" value="MYB DOMAIN PROTEIN 55"/>
    <property type="match status" value="1"/>
</dbReference>
<sequence>IWENYFDDTTELICALLNSQVTYARKLQTEIAKHLPGRTDNEIKNFWNSCIKKKLLAQGLDPNTHNFLSTKTTTTNTSSSSSYKIYIIKNNNNNATNINTILWVFFFALKLSQLKKLPEMKNYLVPFLPRVTTANIRQITGDIVGERYVFLFFFYFSFYSFPFLLQTFSTCDAAGCGSCLLRLNFRRWRILWWDLSATLLQVPLGWDFSFLFDVCTV</sequence>
<evidence type="ECO:0000256" key="1">
    <source>
        <dbReference type="ARBA" id="ARBA00004123"/>
    </source>
</evidence>
<keyword evidence="5" id="KW-0804">Transcription</keyword>